<evidence type="ECO:0000313" key="17">
    <source>
        <dbReference type="EMBL" id="CAC8210792.1"/>
    </source>
</evidence>
<dbReference type="Proteomes" id="UP000459702">
    <property type="component" value="Unassembled WGS sequence"/>
</dbReference>
<comment type="function">
    <text evidence="7 8">Reduces FMN, organic nitro compounds and disulfide DTNB. Involved in maintenance of the cellular redox state and the disulfide stress response.</text>
</comment>
<keyword evidence="6 8" id="KW-0560">Oxidoreductase</keyword>
<evidence type="ECO:0000259" key="9">
    <source>
        <dbReference type="Pfam" id="PF00881"/>
    </source>
</evidence>
<dbReference type="Proteomes" id="UP000507112">
    <property type="component" value="Unassembled WGS sequence"/>
</dbReference>
<dbReference type="Proteomes" id="UP000459586">
    <property type="component" value="Unassembled WGS sequence"/>
</dbReference>
<feature type="domain" description="Nitroreductase" evidence="9">
    <location>
        <begin position="26"/>
        <end position="181"/>
    </location>
</feature>
<protein>
    <recommendedName>
        <fullName evidence="3 8">NADPH-dependent oxidoreductase</fullName>
        <ecNumber evidence="8">1.6.-.-</ecNumber>
    </recommendedName>
</protein>
<reference evidence="20 21" key="2">
    <citation type="submission" date="2019-12" db="EMBL/GenBank/DDBJ databases">
        <authorList>
            <consortium name="Pathogen Informatics"/>
        </authorList>
    </citation>
    <scope>NUCLEOTIDE SEQUENCE [LARGE SCALE GENOMIC DNA]</scope>
    <source>
        <strain evidence="17 27">MOS105</strain>
        <strain evidence="10 23">S040_N01_C01</strain>
        <strain evidence="11 21">S087_N01_C01</strain>
        <strain evidence="16 26">SG160</strain>
        <strain evidence="14 25">T012_N10_C04</strain>
        <strain evidence="12 20">T012_N16_C08</strain>
        <strain evidence="13 22">T065_N03_C06</strain>
        <strain evidence="15 24">T197_A02_C01</strain>
    </source>
</reference>
<dbReference type="InterPro" id="IPR000415">
    <property type="entry name" value="Nitroreductase-like"/>
</dbReference>
<dbReference type="CDD" id="cd02146">
    <property type="entry name" value="NfsA-like"/>
    <property type="match status" value="1"/>
</dbReference>
<dbReference type="InterPro" id="IPR029479">
    <property type="entry name" value="Nitroreductase"/>
</dbReference>
<evidence type="ECO:0000313" key="25">
    <source>
        <dbReference type="Proteomes" id="UP000459702"/>
    </source>
</evidence>
<keyword evidence="5 8" id="KW-0288">FMN</keyword>
<proteinExistence type="inferred from homology"/>
<comment type="cofactor">
    <cofactor evidence="1">
        <name>FMN</name>
        <dbReference type="ChEBI" id="CHEBI:58210"/>
    </cofactor>
</comment>
<evidence type="ECO:0000313" key="11">
    <source>
        <dbReference type="EMBL" id="CAA4121364.1"/>
    </source>
</evidence>
<dbReference type="InterPro" id="IPR016446">
    <property type="entry name" value="Flavin_OxRdtase_Frp"/>
</dbReference>
<evidence type="ECO:0000256" key="4">
    <source>
        <dbReference type="ARBA" id="ARBA00022630"/>
    </source>
</evidence>
<evidence type="ECO:0000313" key="12">
    <source>
        <dbReference type="EMBL" id="CAA4378651.1"/>
    </source>
</evidence>
<sequence>MQYEDFKLIVKYRGVGNVSEHVYNLVKKHHSVRKFKNKPLSEDVVKKLVEAGQSASTSSFLQAYSIIGIDDEKIKENLREVSGQPYVVENGYLFVFVIDYYRHHLVDQHAETDMENAYGSTEGLLVGAIDAALVAENIAVTAEDMGYGIVFLGSLRNDVERVREILDLPDYVFPVFGMAVGEPADDENGAAKPRLPFDHVFHHNKYHADKETQYAQMADYDQTISEYYDQRTNGNRKETWSQQIEMFLGNKARLDMLEQLQKSGLIQR</sequence>
<evidence type="ECO:0000256" key="8">
    <source>
        <dbReference type="PIRNR" id="PIRNR005426"/>
    </source>
</evidence>
<evidence type="ECO:0000256" key="6">
    <source>
        <dbReference type="ARBA" id="ARBA00023002"/>
    </source>
</evidence>
<dbReference type="Pfam" id="PF00881">
    <property type="entry name" value="Nitroreductase"/>
    <property type="match status" value="1"/>
</dbReference>
<accession>A0A0D6GCI3</accession>
<dbReference type="Proteomes" id="UP000443506">
    <property type="component" value="Unassembled WGS sequence"/>
</dbReference>
<evidence type="ECO:0000313" key="27">
    <source>
        <dbReference type="Proteomes" id="UP000507112"/>
    </source>
</evidence>
<dbReference type="AlphaFoldDB" id="A0A0D6GCI3"/>
<gene>
    <name evidence="13" type="primary">nfrA</name>
    <name evidence="18" type="ORF">NCTC10702_00721</name>
    <name evidence="11" type="ORF">SAMEA1029512_01412</name>
    <name evidence="10" type="ORF">SAMEA1029528_01194</name>
    <name evidence="12" type="ORF">SAMEA2078260_01648</name>
    <name evidence="14" type="ORF">SAMEA2078588_01289</name>
    <name evidence="15" type="ORF">SAMEA2080344_01348</name>
    <name evidence="13" type="ORF">SAMEA2081063_00500</name>
    <name evidence="16" type="ORF">SAMEA4008575_01668</name>
    <name evidence="17" type="ORF">SAMEA70146418_01301</name>
</gene>
<evidence type="ECO:0000256" key="2">
    <source>
        <dbReference type="ARBA" id="ARBA00008366"/>
    </source>
</evidence>
<dbReference type="EC" id="1.6.-.-" evidence="8"/>
<dbReference type="EMBL" id="CAIIGD010000003">
    <property type="protein sequence ID" value="CAC8210792.1"/>
    <property type="molecule type" value="Genomic_DNA"/>
</dbReference>
<evidence type="ECO:0000313" key="19">
    <source>
        <dbReference type="Proteomes" id="UP000254116"/>
    </source>
</evidence>
<dbReference type="EMBL" id="CACTQT010000008">
    <property type="protein sequence ID" value="CAA4378651.1"/>
    <property type="molecule type" value="Genomic_DNA"/>
</dbReference>
<evidence type="ECO:0000313" key="24">
    <source>
        <dbReference type="Proteomes" id="UP000459586"/>
    </source>
</evidence>
<reference evidence="18 19" key="1">
    <citation type="submission" date="2018-06" db="EMBL/GenBank/DDBJ databases">
        <authorList>
            <consortium name="Pathogen Informatics"/>
            <person name="Doyle S."/>
        </authorList>
    </citation>
    <scope>NUCLEOTIDE SEQUENCE [LARGE SCALE GENOMIC DNA]</scope>
    <source>
        <strain evidence="18 19">NCTC10702</strain>
    </source>
</reference>
<dbReference type="EMBL" id="CACURZ010000006">
    <property type="protein sequence ID" value="CAA6347228.1"/>
    <property type="molecule type" value="Genomic_DNA"/>
</dbReference>
<evidence type="ECO:0000313" key="16">
    <source>
        <dbReference type="EMBL" id="CAC5795366.1"/>
    </source>
</evidence>
<dbReference type="Gene3D" id="3.40.109.10">
    <property type="entry name" value="NADH Oxidase"/>
    <property type="match status" value="1"/>
</dbReference>
<evidence type="ECO:0000313" key="13">
    <source>
        <dbReference type="EMBL" id="CAA4673957.1"/>
    </source>
</evidence>
<dbReference type="EMBL" id="CACTPI010000004">
    <property type="protein sequence ID" value="CAA4110122.1"/>
    <property type="molecule type" value="Genomic_DNA"/>
</dbReference>
<dbReference type="Proteomes" id="UP000505390">
    <property type="component" value="Unassembled WGS sequence"/>
</dbReference>
<dbReference type="Proteomes" id="UP000254116">
    <property type="component" value="Unassembled WGS sequence"/>
</dbReference>
<dbReference type="EMBL" id="CACUNS010000006">
    <property type="protein sequence ID" value="CAA6076780.1"/>
    <property type="molecule type" value="Genomic_DNA"/>
</dbReference>
<evidence type="ECO:0000313" key="21">
    <source>
        <dbReference type="Proteomes" id="UP000442782"/>
    </source>
</evidence>
<evidence type="ECO:0000256" key="1">
    <source>
        <dbReference type="ARBA" id="ARBA00001917"/>
    </source>
</evidence>
<dbReference type="Proteomes" id="UP000442696">
    <property type="component" value="Unassembled WGS sequence"/>
</dbReference>
<evidence type="ECO:0000313" key="26">
    <source>
        <dbReference type="Proteomes" id="UP000505390"/>
    </source>
</evidence>
<dbReference type="Proteomes" id="UP000442782">
    <property type="component" value="Unassembled WGS sequence"/>
</dbReference>
<dbReference type="EMBL" id="CACTWD010000002">
    <property type="protein sequence ID" value="CAA4673957.1"/>
    <property type="molecule type" value="Genomic_DNA"/>
</dbReference>
<keyword evidence="4 8" id="KW-0285">Flavoprotein</keyword>
<evidence type="ECO:0000313" key="20">
    <source>
        <dbReference type="Proteomes" id="UP000442696"/>
    </source>
</evidence>
<dbReference type="NCBIfam" id="NF008033">
    <property type="entry name" value="PRK10765.1"/>
    <property type="match status" value="1"/>
</dbReference>
<dbReference type="EMBL" id="UHBY01000003">
    <property type="protein sequence ID" value="SUL32275.1"/>
    <property type="molecule type" value="Genomic_DNA"/>
</dbReference>
<evidence type="ECO:0000313" key="15">
    <source>
        <dbReference type="EMBL" id="CAA6347228.1"/>
    </source>
</evidence>
<evidence type="ECO:0000313" key="14">
    <source>
        <dbReference type="EMBL" id="CAA6076780.1"/>
    </source>
</evidence>
<evidence type="ECO:0000313" key="23">
    <source>
        <dbReference type="Proteomes" id="UP000443708"/>
    </source>
</evidence>
<evidence type="ECO:0000313" key="18">
    <source>
        <dbReference type="EMBL" id="SUL32275.1"/>
    </source>
</evidence>
<name>A0A0D6GCI3_STAAU</name>
<dbReference type="EMBL" id="CAIGXB010000005">
    <property type="protein sequence ID" value="CAC5795366.1"/>
    <property type="molecule type" value="Genomic_DNA"/>
</dbReference>
<dbReference type="PIRSF" id="PIRSF005426">
    <property type="entry name" value="Frp"/>
    <property type="match status" value="1"/>
</dbReference>
<organism evidence="13 22">
    <name type="scientific">Staphylococcus aureus</name>
    <dbReference type="NCBI Taxonomy" id="1280"/>
    <lineage>
        <taxon>Bacteria</taxon>
        <taxon>Bacillati</taxon>
        <taxon>Bacillota</taxon>
        <taxon>Bacilli</taxon>
        <taxon>Bacillales</taxon>
        <taxon>Staphylococcaceae</taxon>
        <taxon>Staphylococcus</taxon>
    </lineage>
</organism>
<comment type="similarity">
    <text evidence="2 8">Belongs to the flavin oxidoreductase frp family.</text>
</comment>
<keyword evidence="8" id="KW-0521">NADP</keyword>
<dbReference type="Proteomes" id="UP000443708">
    <property type="component" value="Unassembled WGS sequence"/>
</dbReference>
<dbReference type="SUPFAM" id="SSF55469">
    <property type="entry name" value="FMN-dependent nitroreductase-like"/>
    <property type="match status" value="1"/>
</dbReference>
<evidence type="ECO:0000256" key="3">
    <source>
        <dbReference type="ARBA" id="ARBA00018365"/>
    </source>
</evidence>
<evidence type="ECO:0000313" key="10">
    <source>
        <dbReference type="EMBL" id="CAA4110122.1"/>
    </source>
</evidence>
<dbReference type="SMR" id="A0A0D6GCI3"/>
<dbReference type="PANTHER" id="PTHR43425">
    <property type="entry name" value="OXYGEN-INSENSITIVE NADPH NITROREDUCTASE"/>
    <property type="match status" value="1"/>
</dbReference>
<evidence type="ECO:0000313" key="22">
    <source>
        <dbReference type="Proteomes" id="UP000443506"/>
    </source>
</evidence>
<evidence type="ECO:0000256" key="7">
    <source>
        <dbReference type="ARBA" id="ARBA00024982"/>
    </source>
</evidence>
<dbReference type="PANTHER" id="PTHR43425:SF3">
    <property type="entry name" value="NADPH-DEPENDENT OXIDOREDUCTASE"/>
    <property type="match status" value="1"/>
</dbReference>
<dbReference type="GO" id="GO:0016491">
    <property type="term" value="F:oxidoreductase activity"/>
    <property type="evidence" value="ECO:0007669"/>
    <property type="project" value="UniProtKB-UniRule"/>
</dbReference>
<dbReference type="EMBL" id="CACTOE010000008">
    <property type="protein sequence ID" value="CAA4121364.1"/>
    <property type="molecule type" value="Genomic_DNA"/>
</dbReference>
<evidence type="ECO:0000256" key="5">
    <source>
        <dbReference type="ARBA" id="ARBA00022643"/>
    </source>
</evidence>